<organism evidence="1 2">
    <name type="scientific">Galerina marginata (strain CBS 339.88)</name>
    <dbReference type="NCBI Taxonomy" id="685588"/>
    <lineage>
        <taxon>Eukaryota</taxon>
        <taxon>Fungi</taxon>
        <taxon>Dikarya</taxon>
        <taxon>Basidiomycota</taxon>
        <taxon>Agaricomycotina</taxon>
        <taxon>Agaricomycetes</taxon>
        <taxon>Agaricomycetidae</taxon>
        <taxon>Agaricales</taxon>
        <taxon>Agaricineae</taxon>
        <taxon>Strophariaceae</taxon>
        <taxon>Galerina</taxon>
    </lineage>
</organism>
<dbReference type="OrthoDB" id="3046926at2759"/>
<dbReference type="HOGENOM" id="CLU_061018_0_0_1"/>
<accession>A0A067SGI7</accession>
<reference evidence="2" key="1">
    <citation type="journal article" date="2014" name="Proc. Natl. Acad. Sci. U.S.A.">
        <title>Extensive sampling of basidiomycete genomes demonstrates inadequacy of the white-rot/brown-rot paradigm for wood decay fungi.</title>
        <authorList>
            <person name="Riley R."/>
            <person name="Salamov A.A."/>
            <person name="Brown D.W."/>
            <person name="Nagy L.G."/>
            <person name="Floudas D."/>
            <person name="Held B.W."/>
            <person name="Levasseur A."/>
            <person name="Lombard V."/>
            <person name="Morin E."/>
            <person name="Otillar R."/>
            <person name="Lindquist E.A."/>
            <person name="Sun H."/>
            <person name="LaButti K.M."/>
            <person name="Schmutz J."/>
            <person name="Jabbour D."/>
            <person name="Luo H."/>
            <person name="Baker S.E."/>
            <person name="Pisabarro A.G."/>
            <person name="Walton J.D."/>
            <person name="Blanchette R.A."/>
            <person name="Henrissat B."/>
            <person name="Martin F."/>
            <person name="Cullen D."/>
            <person name="Hibbett D.S."/>
            <person name="Grigoriev I.V."/>
        </authorList>
    </citation>
    <scope>NUCLEOTIDE SEQUENCE [LARGE SCALE GENOMIC DNA]</scope>
    <source>
        <strain evidence="2">CBS 339.88</strain>
    </source>
</reference>
<evidence type="ECO:0000313" key="1">
    <source>
        <dbReference type="EMBL" id="KDR69132.1"/>
    </source>
</evidence>
<sequence>MSTDAVTPADAAFLNNAQLDKVQQVVKNPHLNDSDIRKSISKEIREMGQMLCTTEANFAHVYSFLKGLDNRVVLKDGKVVRFAPEWKKLGDEYAGLMNESRARANTLGIKIQELLNMLLPLMEKKATVGVKQAALTTYIEGLDNFTEEAAANARQSLNLREGVIQFERNLLEAVPTEVANVQAEFKDIIENNVVLGEEFSGISRFLVADVQALKTRLEVDASANTESNKIYLRYIASMKAVYLTIHDAIDEYALSSAPNEISH</sequence>
<evidence type="ECO:0000313" key="2">
    <source>
        <dbReference type="Proteomes" id="UP000027222"/>
    </source>
</evidence>
<keyword evidence="2" id="KW-1185">Reference proteome</keyword>
<name>A0A067SGI7_GALM3</name>
<protein>
    <submittedName>
        <fullName evidence="1">Uncharacterized protein</fullName>
    </submittedName>
</protein>
<dbReference type="AlphaFoldDB" id="A0A067SGI7"/>
<dbReference type="Proteomes" id="UP000027222">
    <property type="component" value="Unassembled WGS sequence"/>
</dbReference>
<gene>
    <name evidence="1" type="ORF">GALMADRAFT_215413</name>
</gene>
<dbReference type="EMBL" id="KL142404">
    <property type="protein sequence ID" value="KDR69132.1"/>
    <property type="molecule type" value="Genomic_DNA"/>
</dbReference>
<proteinExistence type="predicted"/>